<feature type="compositionally biased region" description="Polar residues" evidence="1">
    <location>
        <begin position="141"/>
        <end position="159"/>
    </location>
</feature>
<dbReference type="Proteomes" id="UP000236290">
    <property type="component" value="Unassembled WGS sequence"/>
</dbReference>
<protein>
    <submittedName>
        <fullName evidence="2">Uncharacterized protein</fullName>
    </submittedName>
</protein>
<proteinExistence type="predicted"/>
<evidence type="ECO:0000313" key="2">
    <source>
        <dbReference type="EMBL" id="PNP50690.1"/>
    </source>
</evidence>
<dbReference type="AlphaFoldDB" id="A0A2K0TYU3"/>
<feature type="region of interest" description="Disordered" evidence="1">
    <location>
        <begin position="83"/>
        <end position="165"/>
    </location>
</feature>
<name>A0A2K0TYU3_TRIHA</name>
<comment type="caution">
    <text evidence="2">The sequence shown here is derived from an EMBL/GenBank/DDBJ whole genome shotgun (WGS) entry which is preliminary data.</text>
</comment>
<organism evidence="2 3">
    <name type="scientific">Trichoderma harzianum</name>
    <name type="common">Hypocrea lixii</name>
    <dbReference type="NCBI Taxonomy" id="5544"/>
    <lineage>
        <taxon>Eukaryota</taxon>
        <taxon>Fungi</taxon>
        <taxon>Dikarya</taxon>
        <taxon>Ascomycota</taxon>
        <taxon>Pezizomycotina</taxon>
        <taxon>Sordariomycetes</taxon>
        <taxon>Hypocreomycetidae</taxon>
        <taxon>Hypocreales</taxon>
        <taxon>Hypocreaceae</taxon>
        <taxon>Trichoderma</taxon>
    </lineage>
</organism>
<feature type="compositionally biased region" description="Basic and acidic residues" evidence="1">
    <location>
        <begin position="99"/>
        <end position="117"/>
    </location>
</feature>
<gene>
    <name evidence="2" type="ORF">THARTR1_08708</name>
</gene>
<reference evidence="2 3" key="1">
    <citation type="submission" date="2017-02" db="EMBL/GenBank/DDBJ databases">
        <title>Genomes of Trichoderma spp. with biocontrol activity.</title>
        <authorList>
            <person name="Gardiner D."/>
            <person name="Kazan K."/>
            <person name="Vos C."/>
            <person name="Harvey P."/>
        </authorList>
    </citation>
    <scope>NUCLEOTIDE SEQUENCE [LARGE SCALE GENOMIC DNA]</scope>
    <source>
        <strain evidence="2 3">Tr1</strain>
    </source>
</reference>
<evidence type="ECO:0000256" key="1">
    <source>
        <dbReference type="SAM" id="MobiDB-lite"/>
    </source>
</evidence>
<feature type="region of interest" description="Disordered" evidence="1">
    <location>
        <begin position="46"/>
        <end position="67"/>
    </location>
</feature>
<dbReference type="EMBL" id="MTYI01000149">
    <property type="protein sequence ID" value="PNP50690.1"/>
    <property type="molecule type" value="Genomic_DNA"/>
</dbReference>
<evidence type="ECO:0000313" key="3">
    <source>
        <dbReference type="Proteomes" id="UP000236290"/>
    </source>
</evidence>
<accession>A0A2K0TYU3</accession>
<sequence>MRRNVCIPPMARAIDREHHRDFSAFVIATASRVSSSGILYREFPEPLRRRGPCRQPQPNGSPSPSIHMPSFDAWLVVLGLPKAEVPPNPDVRPTPSICLEKRPAQVRIPEDGLRRDWSGGGNSNLSGNPGQTPSAPAAPGSQVQSEGSVSASGVLSQRDITGDGG</sequence>